<dbReference type="InterPro" id="IPR050900">
    <property type="entry name" value="Transposase_IS3/IS150/IS904"/>
</dbReference>
<sequence>MENHRSEFAVKKMCQVLGVSRSGYYLWGKHNRSARQKQNERLMVHIREAYARGRGVYGSPRITAELKDNGIPCGKNRIARLMKSNGIKAKTKRRFKATKRFKHDFLVADNLLNQRFSADVANQIWVSDITFIWTREGWLYLAAILDIFNRKIVGWSMDNKLSHEVIADALHKAIRQRRPKPGVLFHSDRGTQYTSYAFRDLMEQYGFVQSMSSSGNCYDNAVMESFFHTLKTELVYFEKYRTRQEARGGIFEYIEVFYNCVRRHSALNYCSPAEFERRACVT</sequence>
<protein>
    <submittedName>
        <fullName evidence="2">Transposase</fullName>
    </submittedName>
</protein>
<dbReference type="InterPro" id="IPR036397">
    <property type="entry name" value="RNaseH_sf"/>
</dbReference>
<dbReference type="Gene3D" id="3.30.420.10">
    <property type="entry name" value="Ribonuclease H-like superfamily/Ribonuclease H"/>
    <property type="match status" value="1"/>
</dbReference>
<dbReference type="InterPro" id="IPR025948">
    <property type="entry name" value="HTH-like_dom"/>
</dbReference>
<dbReference type="GO" id="GO:0003676">
    <property type="term" value="F:nucleic acid binding"/>
    <property type="evidence" value="ECO:0007669"/>
    <property type="project" value="InterPro"/>
</dbReference>
<accession>Q2YZQ9</accession>
<dbReference type="AlphaFoldDB" id="Q2YZQ9"/>
<proteinExistence type="predicted"/>
<dbReference type="Pfam" id="PF13333">
    <property type="entry name" value="rve_2"/>
    <property type="match status" value="1"/>
</dbReference>
<dbReference type="InterPro" id="IPR012337">
    <property type="entry name" value="RNaseH-like_sf"/>
</dbReference>
<feature type="domain" description="Integrase catalytic" evidence="1">
    <location>
        <begin position="117"/>
        <end position="280"/>
    </location>
</feature>
<dbReference type="GO" id="GO:0015074">
    <property type="term" value="P:DNA integration"/>
    <property type="evidence" value="ECO:0007669"/>
    <property type="project" value="InterPro"/>
</dbReference>
<dbReference type="PANTHER" id="PTHR46889:SF4">
    <property type="entry name" value="TRANSPOSASE INSO FOR INSERTION SEQUENCE ELEMENT IS911B-RELATED"/>
    <property type="match status" value="1"/>
</dbReference>
<organism evidence="2">
    <name type="scientific">uncultured delta proteobacterium</name>
    <dbReference type="NCBI Taxonomy" id="34034"/>
    <lineage>
        <taxon>Bacteria</taxon>
        <taxon>Deltaproteobacteria</taxon>
        <taxon>environmental samples</taxon>
    </lineage>
</organism>
<dbReference type="PROSITE" id="PS50994">
    <property type="entry name" value="INTEGRASE"/>
    <property type="match status" value="1"/>
</dbReference>
<gene>
    <name evidence="2" type="primary">transposase</name>
</gene>
<dbReference type="InterPro" id="IPR001584">
    <property type="entry name" value="Integrase_cat-core"/>
</dbReference>
<dbReference type="Pfam" id="PF00665">
    <property type="entry name" value="rve"/>
    <property type="match status" value="1"/>
</dbReference>
<dbReference type="EMBL" id="AJ937768">
    <property type="protein sequence ID" value="CAI78639.1"/>
    <property type="molecule type" value="Genomic_DNA"/>
</dbReference>
<evidence type="ECO:0000313" key="2">
    <source>
        <dbReference type="EMBL" id="CAI78639.1"/>
    </source>
</evidence>
<dbReference type="InterPro" id="IPR048020">
    <property type="entry name" value="Transpos_IS3"/>
</dbReference>
<name>Q2YZQ9_9DELT</name>
<dbReference type="PANTHER" id="PTHR46889">
    <property type="entry name" value="TRANSPOSASE INSF FOR INSERTION SEQUENCE IS3B-RELATED"/>
    <property type="match status" value="1"/>
</dbReference>
<dbReference type="NCBIfam" id="NF033516">
    <property type="entry name" value="transpos_IS3"/>
    <property type="match status" value="1"/>
</dbReference>
<evidence type="ECO:0000259" key="1">
    <source>
        <dbReference type="PROSITE" id="PS50994"/>
    </source>
</evidence>
<dbReference type="Pfam" id="PF13276">
    <property type="entry name" value="HTH_21"/>
    <property type="match status" value="1"/>
</dbReference>
<dbReference type="SUPFAM" id="SSF53098">
    <property type="entry name" value="Ribonuclease H-like"/>
    <property type="match status" value="1"/>
</dbReference>
<reference evidence="2" key="1">
    <citation type="journal article" date="2005" name="Environ. Microbiol.">
        <title>Lateral gene transfer and phylogenetic assignment of environmental fosmid clones.</title>
        <authorList>
            <person name="Nesbo C.L."/>
            <person name="Boucher Y."/>
            <person name="Dlutek M."/>
            <person name="Doolittle F.W."/>
        </authorList>
    </citation>
    <scope>NUCLEOTIDE SEQUENCE</scope>
</reference>